<dbReference type="SUPFAM" id="SSF57362">
    <property type="entry name" value="BPTI-like"/>
    <property type="match status" value="2"/>
</dbReference>
<feature type="domain" description="BPTI/Kunitz inhibitor" evidence="4">
    <location>
        <begin position="21"/>
        <end position="71"/>
    </location>
</feature>
<dbReference type="InterPro" id="IPR050098">
    <property type="entry name" value="TFPI/VKTCI-like"/>
</dbReference>
<dbReference type="GO" id="GO:0005615">
    <property type="term" value="C:extracellular space"/>
    <property type="evidence" value="ECO:0007669"/>
    <property type="project" value="TreeGrafter"/>
</dbReference>
<feature type="domain" description="BPTI/Kunitz inhibitor" evidence="4">
    <location>
        <begin position="80"/>
        <end position="130"/>
    </location>
</feature>
<dbReference type="GO" id="GO:0004867">
    <property type="term" value="F:serine-type endopeptidase inhibitor activity"/>
    <property type="evidence" value="ECO:0007669"/>
    <property type="project" value="UniProtKB-KW"/>
</dbReference>
<evidence type="ECO:0000256" key="3">
    <source>
        <dbReference type="ARBA" id="ARBA00023157"/>
    </source>
</evidence>
<protein>
    <recommendedName>
        <fullName evidence="4">BPTI/Kunitz inhibitor domain-containing protein</fullName>
    </recommendedName>
</protein>
<dbReference type="InterPro" id="IPR036880">
    <property type="entry name" value="Kunitz_BPTI_sf"/>
</dbReference>
<proteinExistence type="predicted"/>
<evidence type="ECO:0000313" key="5">
    <source>
        <dbReference type="EMBL" id="CAD7441587.1"/>
    </source>
</evidence>
<evidence type="ECO:0000256" key="2">
    <source>
        <dbReference type="ARBA" id="ARBA00022900"/>
    </source>
</evidence>
<dbReference type="FunFam" id="4.10.410.10:FF:000020">
    <property type="entry name" value="Collagen, type VI, alpha 3"/>
    <property type="match status" value="2"/>
</dbReference>
<dbReference type="CDD" id="cd22639">
    <property type="entry name" value="Kunitz_papilin_lacunin-like"/>
    <property type="match status" value="1"/>
</dbReference>
<sequence>MAQSLYLHVQFQFSSSSGNACTQEKDRGSCRDFTVKWFFDTEYGGCSRFWYGGCDGNNNRFKSQEECKAVCIEPPGREACFLPKIEGPCEGYYPTWHYDAERKQCRQFIYGGCLGNNNKFQTREECDELCVTPDTIALIRLQRFKGSMKSRPAHRTLKRLQEFERSYVNRHNSWEYKSMMLVTSLDLKVHAVVISPVGILTKRVGYVVSSHMEAAKEMATTSTLSLHAINNACSLGEVEIKRELAQIWRADLIGSGLLPVVGNANQIGSWH</sequence>
<organism evidence="5">
    <name type="scientific">Timema bartmani</name>
    <dbReference type="NCBI Taxonomy" id="61472"/>
    <lineage>
        <taxon>Eukaryota</taxon>
        <taxon>Metazoa</taxon>
        <taxon>Ecdysozoa</taxon>
        <taxon>Arthropoda</taxon>
        <taxon>Hexapoda</taxon>
        <taxon>Insecta</taxon>
        <taxon>Pterygota</taxon>
        <taxon>Neoptera</taxon>
        <taxon>Polyneoptera</taxon>
        <taxon>Phasmatodea</taxon>
        <taxon>Timematodea</taxon>
        <taxon>Timematoidea</taxon>
        <taxon>Timematidae</taxon>
        <taxon>Timema</taxon>
    </lineage>
</organism>
<reference evidence="5" key="1">
    <citation type="submission" date="2020-11" db="EMBL/GenBank/DDBJ databases">
        <authorList>
            <person name="Tran Van P."/>
        </authorList>
    </citation>
    <scope>NUCLEOTIDE SEQUENCE</scope>
</reference>
<dbReference type="InterPro" id="IPR020901">
    <property type="entry name" value="Prtase_inh_Kunz-CS"/>
</dbReference>
<dbReference type="AlphaFoldDB" id="A0A7R9EWU1"/>
<keyword evidence="2" id="KW-0722">Serine protease inhibitor</keyword>
<dbReference type="InterPro" id="IPR002223">
    <property type="entry name" value="Kunitz_BPTI"/>
</dbReference>
<dbReference type="PRINTS" id="PR00759">
    <property type="entry name" value="BASICPTASE"/>
</dbReference>
<dbReference type="PANTHER" id="PTHR10083:SF328">
    <property type="entry name" value="TISSUE FACTOR PATHWAY INHIBITOR"/>
    <property type="match status" value="1"/>
</dbReference>
<keyword evidence="1" id="KW-0646">Protease inhibitor</keyword>
<evidence type="ECO:0000259" key="4">
    <source>
        <dbReference type="PROSITE" id="PS50279"/>
    </source>
</evidence>
<name>A0A7R9EWU1_9NEOP</name>
<accession>A0A7R9EWU1</accession>
<dbReference type="Gene3D" id="4.10.410.10">
    <property type="entry name" value="Pancreatic trypsin inhibitor Kunitz domain"/>
    <property type="match status" value="2"/>
</dbReference>
<evidence type="ECO:0000256" key="1">
    <source>
        <dbReference type="ARBA" id="ARBA00022690"/>
    </source>
</evidence>
<dbReference type="PROSITE" id="PS50279">
    <property type="entry name" value="BPTI_KUNITZ_2"/>
    <property type="match status" value="2"/>
</dbReference>
<gene>
    <name evidence="5" type="ORF">TBIB3V08_LOCUS4048</name>
</gene>
<dbReference type="Pfam" id="PF00014">
    <property type="entry name" value="Kunitz_BPTI"/>
    <property type="match status" value="2"/>
</dbReference>
<keyword evidence="3" id="KW-1015">Disulfide bond</keyword>
<dbReference type="CDD" id="cd00109">
    <property type="entry name" value="Kunitz-type"/>
    <property type="match status" value="1"/>
</dbReference>
<dbReference type="SMART" id="SM00131">
    <property type="entry name" value="KU"/>
    <property type="match status" value="2"/>
</dbReference>
<dbReference type="PROSITE" id="PS00280">
    <property type="entry name" value="BPTI_KUNITZ_1"/>
    <property type="match status" value="1"/>
</dbReference>
<dbReference type="PANTHER" id="PTHR10083">
    <property type="entry name" value="KUNITZ-TYPE PROTEASE INHIBITOR-RELATED"/>
    <property type="match status" value="1"/>
</dbReference>
<dbReference type="EMBL" id="OD565360">
    <property type="protein sequence ID" value="CAD7441587.1"/>
    <property type="molecule type" value="Genomic_DNA"/>
</dbReference>